<evidence type="ECO:0000256" key="1">
    <source>
        <dbReference type="SAM" id="MobiDB-lite"/>
    </source>
</evidence>
<feature type="region of interest" description="Disordered" evidence="1">
    <location>
        <begin position="1"/>
        <end position="22"/>
    </location>
</feature>
<reference evidence="2" key="1">
    <citation type="submission" date="2013-04" db="EMBL/GenBank/DDBJ databases">
        <title>The genome sequencing project of 58 acetic acid bacteria.</title>
        <authorList>
            <person name="Okamoto-Kainuma A."/>
            <person name="Ishikawa M."/>
            <person name="Umino S."/>
            <person name="Koizumi Y."/>
            <person name="Shiwa Y."/>
            <person name="Yoshikawa H."/>
            <person name="Matsutani M."/>
            <person name="Matsushita K."/>
        </authorList>
    </citation>
    <scope>NUCLEOTIDE SEQUENCE</scope>
    <source>
        <strain evidence="2">NRIC 0535</strain>
    </source>
</reference>
<evidence type="ECO:0000313" key="3">
    <source>
        <dbReference type="Proteomes" id="UP001062776"/>
    </source>
</evidence>
<name>A0ABQ0Q6B8_9PROT</name>
<gene>
    <name evidence="2" type="ORF">AA0535_2836</name>
</gene>
<keyword evidence="3" id="KW-1185">Reference proteome</keyword>
<comment type="caution">
    <text evidence="2">The sequence shown here is derived from an EMBL/GenBank/DDBJ whole genome shotgun (WGS) entry which is preliminary data.</text>
</comment>
<dbReference type="Proteomes" id="UP001062776">
    <property type="component" value="Unassembled WGS sequence"/>
</dbReference>
<protein>
    <submittedName>
        <fullName evidence="2">Uncharacterized protein</fullName>
    </submittedName>
</protein>
<dbReference type="EMBL" id="BAPV01000061">
    <property type="protein sequence ID" value="GBQ93461.1"/>
    <property type="molecule type" value="Genomic_DNA"/>
</dbReference>
<accession>A0ABQ0Q6B8</accession>
<proteinExistence type="predicted"/>
<evidence type="ECO:0000313" key="2">
    <source>
        <dbReference type="EMBL" id="GBQ93461.1"/>
    </source>
</evidence>
<organism evidence="2 3">
    <name type="scientific">Asaia krungthepensis NRIC 0535</name>
    <dbReference type="NCBI Taxonomy" id="1307925"/>
    <lineage>
        <taxon>Bacteria</taxon>
        <taxon>Pseudomonadati</taxon>
        <taxon>Pseudomonadota</taxon>
        <taxon>Alphaproteobacteria</taxon>
        <taxon>Acetobacterales</taxon>
        <taxon>Acetobacteraceae</taxon>
        <taxon>Asaia</taxon>
    </lineage>
</organism>
<sequence>MRAFAGQPFGNGQADTDTAAGNHRNLVSETKIHRIHSCLLYAPVRGELGQEARLNEGMIRGGRGKNPQIPV</sequence>